<evidence type="ECO:0000256" key="6">
    <source>
        <dbReference type="SAM" id="MobiDB-lite"/>
    </source>
</evidence>
<dbReference type="InterPro" id="IPR036638">
    <property type="entry name" value="HLH_DNA-bd_sf"/>
</dbReference>
<evidence type="ECO:0000313" key="8">
    <source>
        <dbReference type="EMBL" id="MED6193514.1"/>
    </source>
</evidence>
<dbReference type="Gene3D" id="4.10.280.10">
    <property type="entry name" value="Helix-loop-helix DNA-binding domain"/>
    <property type="match status" value="1"/>
</dbReference>
<feature type="coiled-coil region" evidence="5">
    <location>
        <begin position="29"/>
        <end position="56"/>
    </location>
</feature>
<keyword evidence="5" id="KW-0175">Coiled coil</keyword>
<dbReference type="SUPFAM" id="SSF47459">
    <property type="entry name" value="HLH, helix-loop-helix DNA-binding domain"/>
    <property type="match status" value="1"/>
</dbReference>
<dbReference type="Pfam" id="PF00010">
    <property type="entry name" value="HLH"/>
    <property type="match status" value="1"/>
</dbReference>
<evidence type="ECO:0000256" key="4">
    <source>
        <dbReference type="ARBA" id="ARBA00023242"/>
    </source>
</evidence>
<dbReference type="PANTHER" id="PTHR45959:SF2">
    <property type="entry name" value="BHLH TRANSCRIPTION FACTOR"/>
    <property type="match status" value="1"/>
</dbReference>
<dbReference type="SMART" id="SM00353">
    <property type="entry name" value="HLH"/>
    <property type="match status" value="1"/>
</dbReference>
<dbReference type="InterPro" id="IPR011598">
    <property type="entry name" value="bHLH_dom"/>
</dbReference>
<dbReference type="Pfam" id="PF22754">
    <property type="entry name" value="bHLH-TF_ACT-like_plant"/>
    <property type="match status" value="1"/>
</dbReference>
<feature type="region of interest" description="Disordered" evidence="6">
    <location>
        <begin position="62"/>
        <end position="88"/>
    </location>
</feature>
<protein>
    <recommendedName>
        <fullName evidence="7">BHLH domain-containing protein</fullName>
    </recommendedName>
</protein>
<keyword evidence="3" id="KW-0804">Transcription</keyword>
<feature type="domain" description="BHLH" evidence="7">
    <location>
        <begin position="1"/>
        <end position="39"/>
    </location>
</feature>
<evidence type="ECO:0000256" key="2">
    <source>
        <dbReference type="ARBA" id="ARBA00023015"/>
    </source>
</evidence>
<dbReference type="InterPro" id="IPR054502">
    <property type="entry name" value="bHLH-TF_ACT-like_plant"/>
</dbReference>
<dbReference type="InterPro" id="IPR052610">
    <property type="entry name" value="bHLH_transcription_regulator"/>
</dbReference>
<comment type="subcellular location">
    <subcellularLocation>
        <location evidence="1">Nucleus</location>
    </subcellularLocation>
</comment>
<sequence length="171" mass="19331">MRREKISQQVIALSALIPGLKKLDKASVLTDAIKYVKELKEKVKVLEEENNKKKVVFVKTDEDASSDNTSSQNSCDDGNSERSTTLQLPEVEARVSEKSVLIQIHCDRNKGMLLNIIGEIHKLHLSVTNIASFIFGSSFLHVTIVAQMEDEFSMNVKELKRRLRVGLLQYM</sequence>
<gene>
    <name evidence="8" type="ORF">PIB30_020316</name>
</gene>
<evidence type="ECO:0000259" key="7">
    <source>
        <dbReference type="PROSITE" id="PS50888"/>
    </source>
</evidence>
<dbReference type="EMBL" id="JASCZI010211513">
    <property type="protein sequence ID" value="MED6193514.1"/>
    <property type="molecule type" value="Genomic_DNA"/>
</dbReference>
<evidence type="ECO:0000313" key="9">
    <source>
        <dbReference type="Proteomes" id="UP001341840"/>
    </source>
</evidence>
<keyword evidence="9" id="KW-1185">Reference proteome</keyword>
<reference evidence="8 9" key="1">
    <citation type="journal article" date="2023" name="Plants (Basel)">
        <title>Bridging the Gap: Combining Genomics and Transcriptomics Approaches to Understand Stylosanthes scabra, an Orphan Legume from the Brazilian Caatinga.</title>
        <authorList>
            <person name="Ferreira-Neto J.R.C."/>
            <person name="da Silva M.D."/>
            <person name="Binneck E."/>
            <person name="de Melo N.F."/>
            <person name="da Silva R.H."/>
            <person name="de Melo A.L.T.M."/>
            <person name="Pandolfi V."/>
            <person name="Bustamante F.O."/>
            <person name="Brasileiro-Vidal A.C."/>
            <person name="Benko-Iseppon A.M."/>
        </authorList>
    </citation>
    <scope>NUCLEOTIDE SEQUENCE [LARGE SCALE GENOMIC DNA]</scope>
    <source>
        <tissue evidence="8">Leaves</tissue>
    </source>
</reference>
<evidence type="ECO:0000256" key="5">
    <source>
        <dbReference type="SAM" id="Coils"/>
    </source>
</evidence>
<keyword evidence="2" id="KW-0805">Transcription regulation</keyword>
<keyword evidence="4" id="KW-0539">Nucleus</keyword>
<evidence type="ECO:0000256" key="3">
    <source>
        <dbReference type="ARBA" id="ARBA00023163"/>
    </source>
</evidence>
<dbReference type="PROSITE" id="PS50888">
    <property type="entry name" value="BHLH"/>
    <property type="match status" value="1"/>
</dbReference>
<dbReference type="Proteomes" id="UP001341840">
    <property type="component" value="Unassembled WGS sequence"/>
</dbReference>
<name>A0ABU6X7K3_9FABA</name>
<organism evidence="8 9">
    <name type="scientific">Stylosanthes scabra</name>
    <dbReference type="NCBI Taxonomy" id="79078"/>
    <lineage>
        <taxon>Eukaryota</taxon>
        <taxon>Viridiplantae</taxon>
        <taxon>Streptophyta</taxon>
        <taxon>Embryophyta</taxon>
        <taxon>Tracheophyta</taxon>
        <taxon>Spermatophyta</taxon>
        <taxon>Magnoliopsida</taxon>
        <taxon>eudicotyledons</taxon>
        <taxon>Gunneridae</taxon>
        <taxon>Pentapetalae</taxon>
        <taxon>rosids</taxon>
        <taxon>fabids</taxon>
        <taxon>Fabales</taxon>
        <taxon>Fabaceae</taxon>
        <taxon>Papilionoideae</taxon>
        <taxon>50 kb inversion clade</taxon>
        <taxon>dalbergioids sensu lato</taxon>
        <taxon>Dalbergieae</taxon>
        <taxon>Pterocarpus clade</taxon>
        <taxon>Stylosanthes</taxon>
    </lineage>
</organism>
<evidence type="ECO:0000256" key="1">
    <source>
        <dbReference type="ARBA" id="ARBA00004123"/>
    </source>
</evidence>
<feature type="compositionally biased region" description="Polar residues" evidence="6">
    <location>
        <begin position="66"/>
        <end position="87"/>
    </location>
</feature>
<accession>A0ABU6X7K3</accession>
<proteinExistence type="predicted"/>
<comment type="caution">
    <text evidence="8">The sequence shown here is derived from an EMBL/GenBank/DDBJ whole genome shotgun (WGS) entry which is preliminary data.</text>
</comment>
<dbReference type="PANTHER" id="PTHR45959">
    <property type="entry name" value="BHLH TRANSCRIPTION FACTOR"/>
    <property type="match status" value="1"/>
</dbReference>